<keyword evidence="3" id="KW-0805">Transcription regulation</keyword>
<dbReference type="GO" id="GO:0006351">
    <property type="term" value="P:DNA-templated transcription"/>
    <property type="evidence" value="ECO:0007669"/>
    <property type="project" value="InterPro"/>
</dbReference>
<evidence type="ECO:0000256" key="5">
    <source>
        <dbReference type="ARBA" id="ARBA00023163"/>
    </source>
</evidence>
<dbReference type="PANTHER" id="PTHR47338">
    <property type="entry name" value="ZN(II)2CYS6 TRANSCRIPTION FACTOR (EUROFUNG)-RELATED"/>
    <property type="match status" value="1"/>
</dbReference>
<dbReference type="AlphaFoldDB" id="A0A8H7MEG3"/>
<dbReference type="CDD" id="cd12148">
    <property type="entry name" value="fungal_TF_MHR"/>
    <property type="match status" value="1"/>
</dbReference>
<evidence type="ECO:0000313" key="9">
    <source>
        <dbReference type="Proteomes" id="UP000651452"/>
    </source>
</evidence>
<sequence length="313" mass="35650">MAALRKRIAKLEGRLASQEPAEREEHEEVTHNILDFPGDDHLPDWNEFNNMSLPTSNNTSVGDTETSFSNFIASTTAQSMPMTMASLTSTPVTTASLTTAALMPVAPLTPATTVSIATPQLHTLGGFIPVELDQLYFERVHPAVPLLQQRTYLSWSRKDIKKKSQLCLQHAMWTLAALQSAQYRYLQETLYRSCTQMLTSICLSDSGQDPFDTEQIQAWLLITVYELMRSFHRQAWMSVGRAFRLLQLLRYHELDNPALGIPAGQDFIEREEQRRAFWMAYVLDHLFGVSNNWPITLNELVVWIPLSFTRPFI</sequence>
<reference evidence="8" key="1">
    <citation type="submission" date="2018-12" db="EMBL/GenBank/DDBJ databases">
        <authorList>
            <person name="Syme R.A."/>
            <person name="Farfan-Caceres L."/>
            <person name="Lichtenzveig J."/>
        </authorList>
    </citation>
    <scope>NUCLEOTIDE SEQUENCE</scope>
    <source>
        <strain evidence="8">Al4</strain>
    </source>
</reference>
<dbReference type="Proteomes" id="UP000651452">
    <property type="component" value="Unassembled WGS sequence"/>
</dbReference>
<evidence type="ECO:0000256" key="4">
    <source>
        <dbReference type="ARBA" id="ARBA00023125"/>
    </source>
</evidence>
<dbReference type="OrthoDB" id="3037908at2759"/>
<feature type="domain" description="Xylanolytic transcriptional activator regulatory" evidence="7">
    <location>
        <begin position="235"/>
        <end position="313"/>
    </location>
</feature>
<organism evidence="8 9">
    <name type="scientific">Ascochyta lentis</name>
    <dbReference type="NCBI Taxonomy" id="205686"/>
    <lineage>
        <taxon>Eukaryota</taxon>
        <taxon>Fungi</taxon>
        <taxon>Dikarya</taxon>
        <taxon>Ascomycota</taxon>
        <taxon>Pezizomycotina</taxon>
        <taxon>Dothideomycetes</taxon>
        <taxon>Pleosporomycetidae</taxon>
        <taxon>Pleosporales</taxon>
        <taxon>Pleosporineae</taxon>
        <taxon>Didymellaceae</taxon>
        <taxon>Ascochyta</taxon>
    </lineage>
</organism>
<evidence type="ECO:0000256" key="2">
    <source>
        <dbReference type="ARBA" id="ARBA00022723"/>
    </source>
</evidence>
<reference evidence="8" key="2">
    <citation type="submission" date="2020-09" db="EMBL/GenBank/DDBJ databases">
        <title>Reference genome assembly for Australian Ascochyta lentis isolate Al4.</title>
        <authorList>
            <person name="Lee R.C."/>
            <person name="Farfan-Caceres L.M."/>
            <person name="Debler J.W."/>
            <person name="Williams A.H."/>
            <person name="Henares B.M."/>
        </authorList>
    </citation>
    <scope>NUCLEOTIDE SEQUENCE</scope>
    <source>
        <strain evidence="8">Al4</strain>
    </source>
</reference>
<gene>
    <name evidence="8" type="ORF">EKO04_010163</name>
</gene>
<accession>A0A8H7MEG3</accession>
<dbReference type="SMART" id="SM00906">
    <property type="entry name" value="Fungal_trans"/>
    <property type="match status" value="1"/>
</dbReference>
<name>A0A8H7MEG3_9PLEO</name>
<comment type="subcellular location">
    <subcellularLocation>
        <location evidence="1">Nucleus</location>
    </subcellularLocation>
</comment>
<evidence type="ECO:0000256" key="3">
    <source>
        <dbReference type="ARBA" id="ARBA00023015"/>
    </source>
</evidence>
<evidence type="ECO:0000256" key="6">
    <source>
        <dbReference type="ARBA" id="ARBA00023242"/>
    </source>
</evidence>
<keyword evidence="5" id="KW-0804">Transcription</keyword>
<dbReference type="GO" id="GO:0003677">
    <property type="term" value="F:DNA binding"/>
    <property type="evidence" value="ECO:0007669"/>
    <property type="project" value="UniProtKB-KW"/>
</dbReference>
<dbReference type="EMBL" id="RZGK01000019">
    <property type="protein sequence ID" value="KAF9691973.1"/>
    <property type="molecule type" value="Genomic_DNA"/>
</dbReference>
<proteinExistence type="predicted"/>
<protein>
    <recommendedName>
        <fullName evidence="7">Xylanolytic transcriptional activator regulatory domain-containing protein</fullName>
    </recommendedName>
</protein>
<dbReference type="GO" id="GO:0000981">
    <property type="term" value="F:DNA-binding transcription factor activity, RNA polymerase II-specific"/>
    <property type="evidence" value="ECO:0007669"/>
    <property type="project" value="InterPro"/>
</dbReference>
<keyword evidence="4" id="KW-0238">DNA-binding</keyword>
<comment type="caution">
    <text evidence="8">The sequence shown here is derived from an EMBL/GenBank/DDBJ whole genome shotgun (WGS) entry which is preliminary data.</text>
</comment>
<dbReference type="InterPro" id="IPR050815">
    <property type="entry name" value="TF_fung"/>
</dbReference>
<keyword evidence="2" id="KW-0479">Metal-binding</keyword>
<keyword evidence="9" id="KW-1185">Reference proteome</keyword>
<evidence type="ECO:0000259" key="7">
    <source>
        <dbReference type="SMART" id="SM00906"/>
    </source>
</evidence>
<dbReference type="GO" id="GO:0008270">
    <property type="term" value="F:zinc ion binding"/>
    <property type="evidence" value="ECO:0007669"/>
    <property type="project" value="InterPro"/>
</dbReference>
<evidence type="ECO:0000256" key="1">
    <source>
        <dbReference type="ARBA" id="ARBA00004123"/>
    </source>
</evidence>
<dbReference type="InterPro" id="IPR007219">
    <property type="entry name" value="XnlR_reg_dom"/>
</dbReference>
<dbReference type="Pfam" id="PF04082">
    <property type="entry name" value="Fungal_trans"/>
    <property type="match status" value="1"/>
</dbReference>
<keyword evidence="6" id="KW-0539">Nucleus</keyword>
<dbReference type="PANTHER" id="PTHR47338:SF3">
    <property type="entry name" value="C6 FINGER DOMAIN TRANSCRIPTION FACTOR DBAA-RELATED"/>
    <property type="match status" value="1"/>
</dbReference>
<evidence type="ECO:0000313" key="8">
    <source>
        <dbReference type="EMBL" id="KAF9691973.1"/>
    </source>
</evidence>
<dbReference type="GO" id="GO:0005634">
    <property type="term" value="C:nucleus"/>
    <property type="evidence" value="ECO:0007669"/>
    <property type="project" value="UniProtKB-SubCell"/>
</dbReference>